<dbReference type="InterPro" id="IPR031825">
    <property type="entry name" value="RXLR"/>
</dbReference>
<dbReference type="AlphaFoldDB" id="A0A833ST67"/>
<comment type="function">
    <text evidence="5">Effector that suppresses plant defense responses during pathogen infection.</text>
</comment>
<sequence>MRSYFVVILAVAVLISSSTAAAVSPQKSQDFAQSIDAAGVEPRSRKLLQAQTTSNQANGSVDEERAVIPSVFKNFGSRVSKWFGDKKLSTKLRFYAAKMDLDTEVQKLLKQGVDPNIVYKRLKLGRNGNRNVGLDPSPEFNLWYKYAAAYKVKNPAWVNTFAVAV</sequence>
<dbReference type="Proteomes" id="UP000602510">
    <property type="component" value="Unassembled WGS sequence"/>
</dbReference>
<gene>
    <name evidence="6" type="ORF">GN244_ATG07485</name>
    <name evidence="7" type="ORF">GN958_ATG16447</name>
</gene>
<keyword evidence="8" id="KW-1185">Reference proteome</keyword>
<evidence type="ECO:0000256" key="4">
    <source>
        <dbReference type="ARBA" id="ARBA00022729"/>
    </source>
</evidence>
<dbReference type="Proteomes" id="UP000704712">
    <property type="component" value="Unassembled WGS sequence"/>
</dbReference>
<evidence type="ECO:0000313" key="8">
    <source>
        <dbReference type="Proteomes" id="UP000602510"/>
    </source>
</evidence>
<evidence type="ECO:0000256" key="2">
    <source>
        <dbReference type="ARBA" id="ARBA00010400"/>
    </source>
</evidence>
<protein>
    <recommendedName>
        <fullName evidence="5">RxLR effector protein</fullName>
    </recommendedName>
</protein>
<dbReference type="OMA" id="MNQDETA"/>
<evidence type="ECO:0000256" key="1">
    <source>
        <dbReference type="ARBA" id="ARBA00004613"/>
    </source>
</evidence>
<evidence type="ECO:0000256" key="5">
    <source>
        <dbReference type="RuleBase" id="RU367124"/>
    </source>
</evidence>
<name>A0A833ST67_PHYIN</name>
<feature type="signal peptide" evidence="5">
    <location>
        <begin position="1"/>
        <end position="20"/>
    </location>
</feature>
<accession>A0A833ST67</accession>
<comment type="caution">
    <text evidence="6">The sequence shown here is derived from an EMBL/GenBank/DDBJ whole genome shotgun (WGS) entry which is preliminary data.</text>
</comment>
<keyword evidence="3 5" id="KW-0964">Secreted</keyword>
<dbReference type="EMBL" id="JAACNO010002301">
    <property type="protein sequence ID" value="KAF4134315.1"/>
    <property type="molecule type" value="Genomic_DNA"/>
</dbReference>
<dbReference type="Pfam" id="PF16810">
    <property type="entry name" value="RXLR"/>
    <property type="match status" value="1"/>
</dbReference>
<comment type="similarity">
    <text evidence="2 5">Belongs to the RxLR effector family.</text>
</comment>
<organism evidence="6 8">
    <name type="scientific">Phytophthora infestans</name>
    <name type="common">Potato late blight agent</name>
    <name type="synonym">Botrytis infestans</name>
    <dbReference type="NCBI Taxonomy" id="4787"/>
    <lineage>
        <taxon>Eukaryota</taxon>
        <taxon>Sar</taxon>
        <taxon>Stramenopiles</taxon>
        <taxon>Oomycota</taxon>
        <taxon>Peronosporomycetes</taxon>
        <taxon>Peronosporales</taxon>
        <taxon>Peronosporaceae</taxon>
        <taxon>Phytophthora</taxon>
    </lineage>
</organism>
<comment type="subcellular location">
    <subcellularLocation>
        <location evidence="1 5">Secreted</location>
    </subcellularLocation>
</comment>
<dbReference type="EMBL" id="WSZM01000149">
    <property type="protein sequence ID" value="KAF4040292.1"/>
    <property type="molecule type" value="Genomic_DNA"/>
</dbReference>
<keyword evidence="4 5" id="KW-0732">Signal</keyword>
<feature type="chain" id="PRO_5044948244" description="RxLR effector protein" evidence="5">
    <location>
        <begin position="21"/>
        <end position="165"/>
    </location>
</feature>
<comment type="domain">
    <text evidence="5">The RxLR-dEER motif acts to carry the protein into the host cell cytoplasm through binding to cell surface phosphatidylinositol-3-phosphate.</text>
</comment>
<reference evidence="6" key="1">
    <citation type="submission" date="2020-04" db="EMBL/GenBank/DDBJ databases">
        <title>Hybrid Assembly of Korean Phytophthora infestans isolates.</title>
        <authorList>
            <person name="Prokchorchik M."/>
            <person name="Lee Y."/>
            <person name="Seo J."/>
            <person name="Cho J.-H."/>
            <person name="Park Y.-E."/>
            <person name="Jang D.-C."/>
            <person name="Im J.-S."/>
            <person name="Choi J.-G."/>
            <person name="Park H.-J."/>
            <person name="Lee G.-B."/>
            <person name="Lee Y.-G."/>
            <person name="Hong S.-Y."/>
            <person name="Cho K."/>
            <person name="Sohn K.H."/>
        </authorList>
    </citation>
    <scope>NUCLEOTIDE SEQUENCE</scope>
    <source>
        <strain evidence="6">KR_1_A1</strain>
        <strain evidence="7">KR_2_A2</strain>
    </source>
</reference>
<evidence type="ECO:0000313" key="7">
    <source>
        <dbReference type="EMBL" id="KAF4134315.1"/>
    </source>
</evidence>
<proteinExistence type="inferred from homology"/>
<evidence type="ECO:0000313" key="6">
    <source>
        <dbReference type="EMBL" id="KAF4040292.1"/>
    </source>
</evidence>
<evidence type="ECO:0000256" key="3">
    <source>
        <dbReference type="ARBA" id="ARBA00022525"/>
    </source>
</evidence>